<accession>A0A2S6GZM0</accession>
<dbReference type="InterPro" id="IPR052024">
    <property type="entry name" value="Methanogen_methyltrans"/>
</dbReference>
<keyword evidence="3" id="KW-1185">Reference proteome</keyword>
<organism evidence="2 3">
    <name type="scientific">Methylobacter tundripaludum</name>
    <dbReference type="NCBI Taxonomy" id="173365"/>
    <lineage>
        <taxon>Bacteria</taxon>
        <taxon>Pseudomonadati</taxon>
        <taxon>Pseudomonadota</taxon>
        <taxon>Gammaproteobacteria</taxon>
        <taxon>Methylococcales</taxon>
        <taxon>Methylococcaceae</taxon>
        <taxon>Methylobacter</taxon>
    </lineage>
</organism>
<dbReference type="GO" id="GO:0006779">
    <property type="term" value="P:porphyrin-containing compound biosynthetic process"/>
    <property type="evidence" value="ECO:0007669"/>
    <property type="project" value="InterPro"/>
</dbReference>
<evidence type="ECO:0000313" key="3">
    <source>
        <dbReference type="Proteomes" id="UP000238071"/>
    </source>
</evidence>
<feature type="domain" description="Uroporphyrinogen decarboxylase (URO-D)" evidence="1">
    <location>
        <begin position="4"/>
        <end position="338"/>
    </location>
</feature>
<dbReference type="SUPFAM" id="SSF51726">
    <property type="entry name" value="UROD/MetE-like"/>
    <property type="match status" value="1"/>
</dbReference>
<dbReference type="PANTHER" id="PTHR47099">
    <property type="entry name" value="METHYLCOBAMIDE:COM METHYLTRANSFERASE MTBA"/>
    <property type="match status" value="1"/>
</dbReference>
<proteinExistence type="predicted"/>
<dbReference type="Pfam" id="PF01208">
    <property type="entry name" value="URO-D"/>
    <property type="match status" value="1"/>
</dbReference>
<gene>
    <name evidence="2" type="ORF">B0F88_10844</name>
</gene>
<dbReference type="EMBL" id="PTIY01000008">
    <property type="protein sequence ID" value="PPK70689.1"/>
    <property type="molecule type" value="Genomic_DNA"/>
</dbReference>
<sequence>MMTGMDRLVAAIKGEKADRIPVFCNLLDQGAKELGLVSLYDYYQSGEYVAEGQLKMREKYGYDNVWSLFYVGKEAELLGCRKILFSPDGPPNVEHFVIQSYDDIHRLEIPDDITHHPVFVEELKCLQILKREVGGRYPICGYVTAAMALPALLMGMDKWFELLFMGPPEVRDELLAKCSLFCQRHIAALRELGVDVIVYANPFGSTDFVPLPYIIKTGIPWMKQDLSAGTQGIVYYCGGARFNQVIEAIISQIGIETYYLSPLDDIAAGKQIINGRGLTCGVINDIKLIDWSEEQIRQEVKRMLEAGMAGGKFLFGTILMPYKIPERNIRAMLDTVYEFGQC</sequence>
<dbReference type="InterPro" id="IPR038071">
    <property type="entry name" value="UROD/MetE-like_sf"/>
</dbReference>
<dbReference type="InterPro" id="IPR000257">
    <property type="entry name" value="Uroporphyrinogen_deCOase"/>
</dbReference>
<evidence type="ECO:0000313" key="2">
    <source>
        <dbReference type="EMBL" id="PPK70689.1"/>
    </source>
</evidence>
<protein>
    <submittedName>
        <fullName evidence="2">Uroporphyrinogen decarboxylase</fullName>
    </submittedName>
</protein>
<reference evidence="2 3" key="1">
    <citation type="submission" date="2018-02" db="EMBL/GenBank/DDBJ databases">
        <title>Subsurface microbial communities from deep shales in Ohio and West Virginia, USA.</title>
        <authorList>
            <person name="Wrighton K."/>
        </authorList>
    </citation>
    <scope>NUCLEOTIDE SEQUENCE [LARGE SCALE GENOMIC DNA]</scope>
    <source>
        <strain evidence="2 3">OWC-G53F</strain>
    </source>
</reference>
<dbReference type="Proteomes" id="UP000238071">
    <property type="component" value="Unassembled WGS sequence"/>
</dbReference>
<evidence type="ECO:0000259" key="1">
    <source>
        <dbReference type="Pfam" id="PF01208"/>
    </source>
</evidence>
<dbReference type="Gene3D" id="3.20.20.210">
    <property type="match status" value="1"/>
</dbReference>
<name>A0A2S6GZM0_9GAMM</name>
<dbReference type="AlphaFoldDB" id="A0A2S6GZM0"/>
<dbReference type="PANTHER" id="PTHR47099:SF1">
    <property type="entry name" value="METHYLCOBAMIDE:COM METHYLTRANSFERASE MTBA"/>
    <property type="match status" value="1"/>
</dbReference>
<comment type="caution">
    <text evidence="2">The sequence shown here is derived from an EMBL/GenBank/DDBJ whole genome shotgun (WGS) entry which is preliminary data.</text>
</comment>
<dbReference type="OrthoDB" id="9780425at2"/>
<dbReference type="CDD" id="cd03465">
    <property type="entry name" value="URO-D_like"/>
    <property type="match status" value="1"/>
</dbReference>
<dbReference type="GO" id="GO:0004853">
    <property type="term" value="F:uroporphyrinogen decarboxylase activity"/>
    <property type="evidence" value="ECO:0007669"/>
    <property type="project" value="InterPro"/>
</dbReference>